<dbReference type="EMBL" id="JASCQO010000035">
    <property type="protein sequence ID" value="MDI5934153.1"/>
    <property type="molecule type" value="Genomic_DNA"/>
</dbReference>
<evidence type="ECO:0000313" key="3">
    <source>
        <dbReference type="EMBL" id="MDI5934153.1"/>
    </source>
</evidence>
<keyword evidence="1" id="KW-0129">CBS domain</keyword>
<dbReference type="InterPro" id="IPR005835">
    <property type="entry name" value="NTP_transferase_dom"/>
</dbReference>
<name>A0ABT6VJJ6_9GAMM</name>
<feature type="domain" description="CBS" evidence="2">
    <location>
        <begin position="1"/>
        <end position="59"/>
    </location>
</feature>
<organism evidence="3 4">
    <name type="scientific">Halomonas kalidii</name>
    <dbReference type="NCBI Taxonomy" id="3043293"/>
    <lineage>
        <taxon>Bacteria</taxon>
        <taxon>Pseudomonadati</taxon>
        <taxon>Pseudomonadota</taxon>
        <taxon>Gammaproteobacteria</taxon>
        <taxon>Oceanospirillales</taxon>
        <taxon>Halomonadaceae</taxon>
        <taxon>Halomonas</taxon>
    </lineage>
</organism>
<dbReference type="InterPro" id="IPR000644">
    <property type="entry name" value="CBS_dom"/>
</dbReference>
<dbReference type="PANTHER" id="PTHR22572">
    <property type="entry name" value="SUGAR-1-PHOSPHATE GUANYL TRANSFERASE"/>
    <property type="match status" value="1"/>
</dbReference>
<dbReference type="Gene3D" id="3.90.550.10">
    <property type="entry name" value="Spore Coat Polysaccharide Biosynthesis Protein SpsA, Chain A"/>
    <property type="match status" value="1"/>
</dbReference>
<dbReference type="InterPro" id="IPR046342">
    <property type="entry name" value="CBS_dom_sf"/>
</dbReference>
<dbReference type="Pfam" id="PF00483">
    <property type="entry name" value="NTP_transferase"/>
    <property type="match status" value="1"/>
</dbReference>
<sequence>MMLDSLLIAEERNVLDALHQLEETQRKILYVTSEDRRLLGTLTDGDVRRWILGGGNLDGMVGDVCNRSPFSASRNQEILFIKNAMLERHITSVPVLDNEGNIVEVLFWDQLFKEEESMRRSETLSLPVVVMAGGKGSRLAPFTNVLPKPLIPVGDRTAIEVIIDSFTEYGIDEFYLSVNYKSKLIQAFFEELEPTYRLNYIFEDKPLGTGGSLHNLAGQLEGDLIVTNCDVIIKADYYALVEHHRHERNDITMVVSLRNYDIPYGICDIVDNGQLCGMREKPRYNFLVNTGLYVLNSSVLDEIPENQFYHLTELIECIRKKGGRVGVYPISDKAWLDTGEWQQYCDTMAQLRSTSV</sequence>
<proteinExistence type="predicted"/>
<gene>
    <name evidence="3" type="ORF">QLQ84_10170</name>
</gene>
<keyword evidence="4" id="KW-1185">Reference proteome</keyword>
<dbReference type="PROSITE" id="PS51371">
    <property type="entry name" value="CBS"/>
    <property type="match status" value="1"/>
</dbReference>
<evidence type="ECO:0000313" key="4">
    <source>
        <dbReference type="Proteomes" id="UP001244242"/>
    </source>
</evidence>
<evidence type="ECO:0000256" key="1">
    <source>
        <dbReference type="PROSITE-ProRule" id="PRU00703"/>
    </source>
</evidence>
<dbReference type="InterPro" id="IPR050486">
    <property type="entry name" value="Mannose-1P_guanyltransferase"/>
</dbReference>
<dbReference type="Pfam" id="PF00571">
    <property type="entry name" value="CBS"/>
    <property type="match status" value="2"/>
</dbReference>
<evidence type="ECO:0000259" key="2">
    <source>
        <dbReference type="PROSITE" id="PS51371"/>
    </source>
</evidence>
<accession>A0ABT6VJJ6</accession>
<comment type="caution">
    <text evidence="3">The sequence shown here is derived from an EMBL/GenBank/DDBJ whole genome shotgun (WGS) entry which is preliminary data.</text>
</comment>
<dbReference type="SUPFAM" id="SSF53448">
    <property type="entry name" value="Nucleotide-diphospho-sugar transferases"/>
    <property type="match status" value="1"/>
</dbReference>
<reference evidence="3 4" key="1">
    <citation type="submission" date="2023-04" db="EMBL/GenBank/DDBJ databases">
        <title>Halomonas strains isolated from rhizosphere soil.</title>
        <authorList>
            <person name="Xu L."/>
            <person name="Sun J.-Q."/>
        </authorList>
    </citation>
    <scope>NUCLEOTIDE SEQUENCE [LARGE SCALE GENOMIC DNA]</scope>
    <source>
        <strain evidence="3 4">LN1S58</strain>
    </source>
</reference>
<dbReference type="InterPro" id="IPR029044">
    <property type="entry name" value="Nucleotide-diphossugar_trans"/>
</dbReference>
<dbReference type="RefSeq" id="WP_282721624.1">
    <property type="nucleotide sequence ID" value="NZ_JASCQO010000035.1"/>
</dbReference>
<dbReference type="SUPFAM" id="SSF54631">
    <property type="entry name" value="CBS-domain pair"/>
    <property type="match status" value="1"/>
</dbReference>
<dbReference type="Proteomes" id="UP001244242">
    <property type="component" value="Unassembled WGS sequence"/>
</dbReference>
<dbReference type="Gene3D" id="3.10.580.10">
    <property type="entry name" value="CBS-domain"/>
    <property type="match status" value="1"/>
</dbReference>
<protein>
    <submittedName>
        <fullName evidence="3">Sugar phosphate nucleotidyltransferase</fullName>
    </submittedName>
</protein>